<evidence type="ECO:0000256" key="2">
    <source>
        <dbReference type="SAM" id="SignalP"/>
    </source>
</evidence>
<dbReference type="InterPro" id="IPR029058">
    <property type="entry name" value="AB_hydrolase_fold"/>
</dbReference>
<sequence length="294" mass="31722">MRRFLLSAFTLLFLGGFAGQLAGQDFSTHTYRADLDLDLFLPTQMEGKDVPLVIFVHGGGFSGGQRSSGHTLARSLVARGIACASISYTLYVQGRPQDWGCNGQLTEKIKTLRWAVTDTWAATRWLADRADEFGLDTTQFFLAGSSAGAETVLHAAYWPRAVMGMVPHGLGADFTYAGISSGAGAIVDLNLITAENTLPLQLFHGTADPLVPYGAAPHHFCAPDASGWLMLFGAGVLAEHLDKIGGTYSLVSHPAAGHEIAGYYFDREPGRVADFVLRVLEGRHFQEHIVVPKK</sequence>
<dbReference type="Pfam" id="PF00135">
    <property type="entry name" value="COesterase"/>
    <property type="match status" value="1"/>
</dbReference>
<organism evidence="4 5">
    <name type="scientific">Neolewinella lacunae</name>
    <dbReference type="NCBI Taxonomy" id="1517758"/>
    <lineage>
        <taxon>Bacteria</taxon>
        <taxon>Pseudomonadati</taxon>
        <taxon>Bacteroidota</taxon>
        <taxon>Saprospiria</taxon>
        <taxon>Saprospirales</taxon>
        <taxon>Lewinellaceae</taxon>
        <taxon>Neolewinella</taxon>
    </lineage>
</organism>
<dbReference type="RefSeq" id="WP_187468179.1">
    <property type="nucleotide sequence ID" value="NZ_JACSIT010000149.1"/>
</dbReference>
<feature type="domain" description="Carboxylesterase type B" evidence="3">
    <location>
        <begin position="35"/>
        <end position="152"/>
    </location>
</feature>
<keyword evidence="5" id="KW-1185">Reference proteome</keyword>
<dbReference type="InterPro" id="IPR050300">
    <property type="entry name" value="GDXG_lipolytic_enzyme"/>
</dbReference>
<dbReference type="PANTHER" id="PTHR48081">
    <property type="entry name" value="AB HYDROLASE SUPERFAMILY PROTEIN C4A8.06C"/>
    <property type="match status" value="1"/>
</dbReference>
<feature type="chain" id="PRO_5037795165" evidence="2">
    <location>
        <begin position="23"/>
        <end position="294"/>
    </location>
</feature>
<dbReference type="InterPro" id="IPR002018">
    <property type="entry name" value="CarbesteraseB"/>
</dbReference>
<protein>
    <submittedName>
        <fullName evidence="4">Alpha/beta hydrolase</fullName>
    </submittedName>
</protein>
<dbReference type="Proteomes" id="UP000650081">
    <property type="component" value="Unassembled WGS sequence"/>
</dbReference>
<accession>A0A923TAG8</accession>
<name>A0A923TAG8_9BACT</name>
<dbReference type="EMBL" id="JACSIT010000149">
    <property type="protein sequence ID" value="MBC6996163.1"/>
    <property type="molecule type" value="Genomic_DNA"/>
</dbReference>
<evidence type="ECO:0000259" key="3">
    <source>
        <dbReference type="Pfam" id="PF00135"/>
    </source>
</evidence>
<reference evidence="4" key="1">
    <citation type="submission" date="2020-08" db="EMBL/GenBank/DDBJ databases">
        <title>Lewinella bacteria from marine environments.</title>
        <authorList>
            <person name="Zhong Y."/>
        </authorList>
    </citation>
    <scope>NUCLEOTIDE SEQUENCE</scope>
    <source>
        <strain evidence="4">KCTC 42187</strain>
    </source>
</reference>
<keyword evidence="1 4" id="KW-0378">Hydrolase</keyword>
<dbReference type="AlphaFoldDB" id="A0A923TAG8"/>
<dbReference type="GO" id="GO:0016787">
    <property type="term" value="F:hydrolase activity"/>
    <property type="evidence" value="ECO:0007669"/>
    <property type="project" value="UniProtKB-KW"/>
</dbReference>
<comment type="caution">
    <text evidence="4">The sequence shown here is derived from an EMBL/GenBank/DDBJ whole genome shotgun (WGS) entry which is preliminary data.</text>
</comment>
<keyword evidence="2" id="KW-0732">Signal</keyword>
<gene>
    <name evidence="4" type="ORF">H9S92_18475</name>
</gene>
<dbReference type="SUPFAM" id="SSF53474">
    <property type="entry name" value="alpha/beta-Hydrolases"/>
    <property type="match status" value="1"/>
</dbReference>
<evidence type="ECO:0000313" key="4">
    <source>
        <dbReference type="EMBL" id="MBC6996163.1"/>
    </source>
</evidence>
<dbReference type="Gene3D" id="3.40.50.1820">
    <property type="entry name" value="alpha/beta hydrolase"/>
    <property type="match status" value="1"/>
</dbReference>
<evidence type="ECO:0000313" key="5">
    <source>
        <dbReference type="Proteomes" id="UP000650081"/>
    </source>
</evidence>
<evidence type="ECO:0000256" key="1">
    <source>
        <dbReference type="ARBA" id="ARBA00022801"/>
    </source>
</evidence>
<feature type="signal peptide" evidence="2">
    <location>
        <begin position="1"/>
        <end position="22"/>
    </location>
</feature>
<proteinExistence type="predicted"/>